<organism evidence="1 2">
    <name type="scientific">Bacillus benzoevorans</name>
    <dbReference type="NCBI Taxonomy" id="1456"/>
    <lineage>
        <taxon>Bacteria</taxon>
        <taxon>Bacillati</taxon>
        <taxon>Bacillota</taxon>
        <taxon>Bacilli</taxon>
        <taxon>Bacillales</taxon>
        <taxon>Bacillaceae</taxon>
        <taxon>Bacillus</taxon>
    </lineage>
</organism>
<name>A0A7X0LYT8_9BACI</name>
<evidence type="ECO:0000313" key="1">
    <source>
        <dbReference type="EMBL" id="MBB6447867.1"/>
    </source>
</evidence>
<evidence type="ECO:0008006" key="3">
    <source>
        <dbReference type="Google" id="ProtNLM"/>
    </source>
</evidence>
<sequence length="351" mass="41543">MFAYDKHLTDKELAILEDLCTFRALTTEMIQHRHFEKKGNYVNVLLSQLRKEGYIRSSILSKSRKGRKGFAYHQISETGKECLIRHGVSVEGQWKNIYLSDYQIPNLLLANEVLLEYESLGWQVWDSRQTKSAYGLDYRNNIQGMLFSPNGERYGLYALETRITENVVGRIQSEIRKHTQIENWIVLAKGMDSYNLFIEYGFENDNEEKRHLPQQKRLLTIGKLVIEPFKINFEKRKAFSTEEQWIQRLCAYYGFKIKTTDIEENRRQSFPIIIEHQGEEMYFVDLTDADLNKYNDVIIYNESLSSRQWERRKVVVVTLQIENKANLKLDELQIVDHLLLDTEEFKQLCTK</sequence>
<dbReference type="RefSeq" id="WP_184530217.1">
    <property type="nucleotide sequence ID" value="NZ_JACHGK010000031.1"/>
</dbReference>
<accession>A0A7X0LYT8</accession>
<dbReference type="Proteomes" id="UP000531594">
    <property type="component" value="Unassembled WGS sequence"/>
</dbReference>
<gene>
    <name evidence="1" type="ORF">HNR53_004578</name>
</gene>
<comment type="caution">
    <text evidence="1">The sequence shown here is derived from an EMBL/GenBank/DDBJ whole genome shotgun (WGS) entry which is preliminary data.</text>
</comment>
<keyword evidence="2" id="KW-1185">Reference proteome</keyword>
<dbReference type="AlphaFoldDB" id="A0A7X0LYT8"/>
<proteinExistence type="predicted"/>
<protein>
    <recommendedName>
        <fullName evidence="3">Replication-relaxation</fullName>
    </recommendedName>
</protein>
<evidence type="ECO:0000313" key="2">
    <source>
        <dbReference type="Proteomes" id="UP000531594"/>
    </source>
</evidence>
<reference evidence="1 2" key="1">
    <citation type="submission" date="2020-08" db="EMBL/GenBank/DDBJ databases">
        <title>Genomic Encyclopedia of Type Strains, Phase IV (KMG-IV): sequencing the most valuable type-strain genomes for metagenomic binning, comparative biology and taxonomic classification.</title>
        <authorList>
            <person name="Goeker M."/>
        </authorList>
    </citation>
    <scope>NUCLEOTIDE SEQUENCE [LARGE SCALE GENOMIC DNA]</scope>
    <source>
        <strain evidence="1 2">DSM 5391</strain>
    </source>
</reference>
<dbReference type="EMBL" id="JACHGK010000031">
    <property type="protein sequence ID" value="MBB6447867.1"/>
    <property type="molecule type" value="Genomic_DNA"/>
</dbReference>